<evidence type="ECO:0000313" key="18">
    <source>
        <dbReference type="Proteomes" id="UP000054248"/>
    </source>
</evidence>
<evidence type="ECO:0000313" key="17">
    <source>
        <dbReference type="EMBL" id="KIO23228.1"/>
    </source>
</evidence>
<dbReference type="GO" id="GO:0015031">
    <property type="term" value="P:protein transport"/>
    <property type="evidence" value="ECO:0007669"/>
    <property type="project" value="UniProtKB-KW"/>
</dbReference>
<dbReference type="HOGENOM" id="CLU_023309_1_0_1"/>
<evidence type="ECO:0000256" key="10">
    <source>
        <dbReference type="ARBA" id="ARBA00023010"/>
    </source>
</evidence>
<evidence type="ECO:0000256" key="1">
    <source>
        <dbReference type="ARBA" id="ARBA00004434"/>
    </source>
</evidence>
<dbReference type="STRING" id="1051891.A0A0C3KP83"/>
<sequence length="337" mass="37722">MDDSRVGRANARIGDVLDYFNKPISKEILPQPQHKPYTLCLSLDDLLITSTWDRQNGWRTAKRPGVDYFIAYLSQFFEIVIFTSQQSYTAMPVVEQLDPYGQYIVYRLPREYTRNIRGKIVKDLAYLNRDLSKVILIDTVPDHISAQPENSILLPKWTGDARDRGLVGLIPFLESVGILQPQDVRPVLKAYEGKDIPAAYAQVEADYKKRFIDAWEKKHEGKRAPASASVGRVSSLFGGSSGAVADPSQPPPTYLELKRKEAQEMYRREQQWMKENEEELKKMIEADKQAQMAEMGGTLLGALAGVGFKPPEGEEKPGETQASASGADAVPVSTAKQ</sequence>
<evidence type="ECO:0000256" key="13">
    <source>
        <dbReference type="ARBA" id="ARBA00065975"/>
    </source>
</evidence>
<evidence type="ECO:0000256" key="3">
    <source>
        <dbReference type="ARBA" id="ARBA00020799"/>
    </source>
</evidence>
<dbReference type="Proteomes" id="UP000054248">
    <property type="component" value="Unassembled WGS sequence"/>
</dbReference>
<feature type="domain" description="FCP1 homology" evidence="16">
    <location>
        <begin position="32"/>
        <end position="176"/>
    </location>
</feature>
<comment type="subcellular location">
    <subcellularLocation>
        <location evidence="1 14">Mitochondrion inner membrane</location>
        <topology evidence="1 14">Single-pass membrane protein</topology>
    </subcellularLocation>
</comment>
<keyword evidence="12" id="KW-0472">Membrane</keyword>
<evidence type="ECO:0000256" key="11">
    <source>
        <dbReference type="ARBA" id="ARBA00023128"/>
    </source>
</evidence>
<evidence type="ECO:0000256" key="2">
    <source>
        <dbReference type="ARBA" id="ARBA00006344"/>
    </source>
</evidence>
<evidence type="ECO:0000256" key="12">
    <source>
        <dbReference type="ARBA" id="ARBA00023136"/>
    </source>
</evidence>
<evidence type="ECO:0000256" key="5">
    <source>
        <dbReference type="ARBA" id="ARBA00022692"/>
    </source>
</evidence>
<evidence type="ECO:0000256" key="8">
    <source>
        <dbReference type="ARBA" id="ARBA00022946"/>
    </source>
</evidence>
<dbReference type="Gene3D" id="3.40.50.1000">
    <property type="entry name" value="HAD superfamily/HAD-like"/>
    <property type="match status" value="1"/>
</dbReference>
<dbReference type="SUPFAM" id="SSF56784">
    <property type="entry name" value="HAD-like"/>
    <property type="match status" value="1"/>
</dbReference>
<proteinExistence type="inferred from homology"/>
<reference evidence="18" key="2">
    <citation type="submission" date="2015-01" db="EMBL/GenBank/DDBJ databases">
        <title>Evolutionary Origins and Diversification of the Mycorrhizal Mutualists.</title>
        <authorList>
            <consortium name="DOE Joint Genome Institute"/>
            <consortium name="Mycorrhizal Genomics Consortium"/>
            <person name="Kohler A."/>
            <person name="Kuo A."/>
            <person name="Nagy L.G."/>
            <person name="Floudas D."/>
            <person name="Copeland A."/>
            <person name="Barry K.W."/>
            <person name="Cichocki N."/>
            <person name="Veneault-Fourrey C."/>
            <person name="LaButti K."/>
            <person name="Lindquist E.A."/>
            <person name="Lipzen A."/>
            <person name="Lundell T."/>
            <person name="Morin E."/>
            <person name="Murat C."/>
            <person name="Riley R."/>
            <person name="Ohm R."/>
            <person name="Sun H."/>
            <person name="Tunlid A."/>
            <person name="Henrissat B."/>
            <person name="Grigoriev I.V."/>
            <person name="Hibbett D.S."/>
            <person name="Martin F."/>
        </authorList>
    </citation>
    <scope>NUCLEOTIDE SEQUENCE [LARGE SCALE GENOMIC DNA]</scope>
    <source>
        <strain evidence="18">MUT 4182</strain>
    </source>
</reference>
<accession>A0A0C3KP83</accession>
<keyword evidence="5" id="KW-0812">Transmembrane</keyword>
<dbReference type="Pfam" id="PF03031">
    <property type="entry name" value="NIF"/>
    <property type="match status" value="1"/>
</dbReference>
<evidence type="ECO:0000259" key="16">
    <source>
        <dbReference type="PROSITE" id="PS50969"/>
    </source>
</evidence>
<feature type="region of interest" description="Disordered" evidence="15">
    <location>
        <begin position="304"/>
        <end position="337"/>
    </location>
</feature>
<keyword evidence="8 14" id="KW-0809">Transit peptide</keyword>
<comment type="subunit">
    <text evidence="13">Component of the TIM23 complex, at least composed of TIM23, TIM17 and TIM50. Interacts with preproteins in transit.</text>
</comment>
<dbReference type="EMBL" id="KN823090">
    <property type="protein sequence ID" value="KIO23228.1"/>
    <property type="molecule type" value="Genomic_DNA"/>
</dbReference>
<keyword evidence="18" id="KW-1185">Reference proteome</keyword>
<keyword evidence="9" id="KW-1133">Transmembrane helix</keyword>
<dbReference type="OrthoDB" id="287041at2759"/>
<dbReference type="InterPro" id="IPR004274">
    <property type="entry name" value="FCP1_dom"/>
</dbReference>
<gene>
    <name evidence="17" type="ORF">M407DRAFT_27299</name>
</gene>
<dbReference type="InterPro" id="IPR050365">
    <property type="entry name" value="TIM50"/>
</dbReference>
<dbReference type="PROSITE" id="PS50969">
    <property type="entry name" value="FCP1"/>
    <property type="match status" value="1"/>
</dbReference>
<evidence type="ECO:0000256" key="6">
    <source>
        <dbReference type="ARBA" id="ARBA00022792"/>
    </source>
</evidence>
<evidence type="ECO:0000256" key="15">
    <source>
        <dbReference type="SAM" id="MobiDB-lite"/>
    </source>
</evidence>
<keyword evidence="6" id="KW-0999">Mitochondrion inner membrane</keyword>
<evidence type="ECO:0000256" key="7">
    <source>
        <dbReference type="ARBA" id="ARBA00022927"/>
    </source>
</evidence>
<comment type="function">
    <text evidence="14">Essential component of the TIM23 complex, a complex that mediates the translocation of transit peptide-containing proteins across the mitochondrial inner membrane.</text>
</comment>
<dbReference type="SMART" id="SM00577">
    <property type="entry name" value="CPDc"/>
    <property type="match status" value="1"/>
</dbReference>
<dbReference type="FunFam" id="3.40.50.1000:FF:000019">
    <property type="entry name" value="Mitochondrial import inner membrane translocase subunit TIM50"/>
    <property type="match status" value="1"/>
</dbReference>
<dbReference type="PANTHER" id="PTHR12210">
    <property type="entry name" value="DULLARD PROTEIN PHOSPHATASE"/>
    <property type="match status" value="1"/>
</dbReference>
<evidence type="ECO:0000256" key="14">
    <source>
        <dbReference type="RuleBase" id="RU365079"/>
    </source>
</evidence>
<protein>
    <recommendedName>
        <fullName evidence="3 14">Mitochondrial import inner membrane translocase subunit TIM50</fullName>
    </recommendedName>
</protein>
<reference evidence="17 18" key="1">
    <citation type="submission" date="2014-04" db="EMBL/GenBank/DDBJ databases">
        <authorList>
            <consortium name="DOE Joint Genome Institute"/>
            <person name="Kuo A."/>
            <person name="Girlanda M."/>
            <person name="Perotto S."/>
            <person name="Kohler A."/>
            <person name="Nagy L.G."/>
            <person name="Floudas D."/>
            <person name="Copeland A."/>
            <person name="Barry K.W."/>
            <person name="Cichocki N."/>
            <person name="Veneault-Fourrey C."/>
            <person name="LaButti K."/>
            <person name="Lindquist E.A."/>
            <person name="Lipzen A."/>
            <person name="Lundell T."/>
            <person name="Morin E."/>
            <person name="Murat C."/>
            <person name="Sun H."/>
            <person name="Tunlid A."/>
            <person name="Henrissat B."/>
            <person name="Grigoriev I.V."/>
            <person name="Hibbett D.S."/>
            <person name="Martin F."/>
            <person name="Nordberg H.P."/>
            <person name="Cantor M.N."/>
            <person name="Hua S.X."/>
        </authorList>
    </citation>
    <scope>NUCLEOTIDE SEQUENCE [LARGE SCALE GENOMIC DNA]</scope>
    <source>
        <strain evidence="17 18">MUT 4182</strain>
    </source>
</reference>
<name>A0A0C3KP83_9AGAM</name>
<dbReference type="GO" id="GO:0005744">
    <property type="term" value="C:TIM23 mitochondrial import inner membrane translocase complex"/>
    <property type="evidence" value="ECO:0007669"/>
    <property type="project" value="UniProtKB-UniRule"/>
</dbReference>
<keyword evidence="11 14" id="KW-0496">Mitochondrion</keyword>
<dbReference type="InterPro" id="IPR036412">
    <property type="entry name" value="HAD-like_sf"/>
</dbReference>
<evidence type="ECO:0000256" key="9">
    <source>
        <dbReference type="ARBA" id="ARBA00022989"/>
    </source>
</evidence>
<dbReference type="CDD" id="cd07521">
    <property type="entry name" value="HAD_FCP1-like"/>
    <property type="match status" value="1"/>
</dbReference>
<dbReference type="InterPro" id="IPR023214">
    <property type="entry name" value="HAD_sf"/>
</dbReference>
<comment type="similarity">
    <text evidence="2 14">Belongs to the TIM50 family.</text>
</comment>
<keyword evidence="7 14" id="KW-0653">Protein transport</keyword>
<keyword evidence="4 14" id="KW-0813">Transport</keyword>
<evidence type="ECO:0000256" key="4">
    <source>
        <dbReference type="ARBA" id="ARBA00022448"/>
    </source>
</evidence>
<keyword evidence="10 14" id="KW-0811">Translocation</keyword>
<dbReference type="AlphaFoldDB" id="A0A0C3KP83"/>
<organism evidence="17 18">
    <name type="scientific">Tulasnella calospora MUT 4182</name>
    <dbReference type="NCBI Taxonomy" id="1051891"/>
    <lineage>
        <taxon>Eukaryota</taxon>
        <taxon>Fungi</taxon>
        <taxon>Dikarya</taxon>
        <taxon>Basidiomycota</taxon>
        <taxon>Agaricomycotina</taxon>
        <taxon>Agaricomycetes</taxon>
        <taxon>Cantharellales</taxon>
        <taxon>Tulasnellaceae</taxon>
        <taxon>Tulasnella</taxon>
    </lineage>
</organism>